<dbReference type="EMBL" id="SFCI01002867">
    <property type="protein sequence ID" value="TFY73430.1"/>
    <property type="molecule type" value="Genomic_DNA"/>
</dbReference>
<sequence length="176" mass="19144">MAETSTASKTFQSALTSAAEGSSSATITPKQRPPLQPPSQSHRAVSGSHVLQTASLKHADTASLQRLTPIDVSGFPEVFLDGPSGQAFQLLLRSPSSDQLSLYQQLIFMANKELPLDKIVVLKEDPGEDGPWFSLDANFRSGLHRLLRDAQPLVDAFLLCDISSESIRSYELDPKH</sequence>
<name>A0A4Y9ZGX6_9AGAM</name>
<reference evidence="2 3" key="1">
    <citation type="submission" date="2019-02" db="EMBL/GenBank/DDBJ databases">
        <title>Genome sequencing of the rare red list fungi Hericium alpestre (H. flagellum).</title>
        <authorList>
            <person name="Buettner E."/>
            <person name="Kellner H."/>
        </authorList>
    </citation>
    <scope>NUCLEOTIDE SEQUENCE [LARGE SCALE GENOMIC DNA]</scope>
    <source>
        <strain evidence="2 3">DSM 108284</strain>
    </source>
</reference>
<dbReference type="Proteomes" id="UP000298061">
    <property type="component" value="Unassembled WGS sequence"/>
</dbReference>
<accession>A0A4Y9ZGX6</accession>
<feature type="region of interest" description="Disordered" evidence="1">
    <location>
        <begin position="1"/>
        <end position="48"/>
    </location>
</feature>
<proteinExistence type="predicted"/>
<comment type="caution">
    <text evidence="2">The sequence shown here is derived from an EMBL/GenBank/DDBJ whole genome shotgun (WGS) entry which is preliminary data.</text>
</comment>
<feature type="compositionally biased region" description="Polar residues" evidence="1">
    <location>
        <begin position="1"/>
        <end position="29"/>
    </location>
</feature>
<gene>
    <name evidence="2" type="ORF">EWM64_g10582</name>
</gene>
<evidence type="ECO:0000313" key="3">
    <source>
        <dbReference type="Proteomes" id="UP000298061"/>
    </source>
</evidence>
<protein>
    <submittedName>
        <fullName evidence="2">Uncharacterized protein</fullName>
    </submittedName>
</protein>
<evidence type="ECO:0000256" key="1">
    <source>
        <dbReference type="SAM" id="MobiDB-lite"/>
    </source>
</evidence>
<evidence type="ECO:0000313" key="2">
    <source>
        <dbReference type="EMBL" id="TFY73430.1"/>
    </source>
</evidence>
<dbReference type="AlphaFoldDB" id="A0A4Y9ZGX6"/>
<organism evidence="2 3">
    <name type="scientific">Hericium alpestre</name>
    <dbReference type="NCBI Taxonomy" id="135208"/>
    <lineage>
        <taxon>Eukaryota</taxon>
        <taxon>Fungi</taxon>
        <taxon>Dikarya</taxon>
        <taxon>Basidiomycota</taxon>
        <taxon>Agaricomycotina</taxon>
        <taxon>Agaricomycetes</taxon>
        <taxon>Russulales</taxon>
        <taxon>Hericiaceae</taxon>
        <taxon>Hericium</taxon>
    </lineage>
</organism>
<feature type="compositionally biased region" description="Polar residues" evidence="1">
    <location>
        <begin position="38"/>
        <end position="48"/>
    </location>
</feature>
<keyword evidence="3" id="KW-1185">Reference proteome</keyword>